<keyword evidence="3" id="KW-1185">Reference proteome</keyword>
<keyword evidence="1" id="KW-1133">Transmembrane helix</keyword>
<dbReference type="VEuPathDB" id="VectorBase:LLOJ001169"/>
<name>A0A1B0CAV7_LUTLO</name>
<sequence>MHFYEMFFRYLIVIYYIPFIQFLIIQYLLQNLYNSYICLKKNKELNH</sequence>
<dbReference type="Proteomes" id="UP000092461">
    <property type="component" value="Unassembled WGS sequence"/>
</dbReference>
<dbReference type="AlphaFoldDB" id="A0A1B0CAV7"/>
<dbReference type="EnsemblMetazoa" id="LLOJ001169-RA">
    <property type="protein sequence ID" value="LLOJ001169-PA"/>
    <property type="gene ID" value="LLOJ001169"/>
</dbReference>
<organism evidence="2 3">
    <name type="scientific">Lutzomyia longipalpis</name>
    <name type="common">Sand fly</name>
    <dbReference type="NCBI Taxonomy" id="7200"/>
    <lineage>
        <taxon>Eukaryota</taxon>
        <taxon>Metazoa</taxon>
        <taxon>Ecdysozoa</taxon>
        <taxon>Arthropoda</taxon>
        <taxon>Hexapoda</taxon>
        <taxon>Insecta</taxon>
        <taxon>Pterygota</taxon>
        <taxon>Neoptera</taxon>
        <taxon>Endopterygota</taxon>
        <taxon>Diptera</taxon>
        <taxon>Nematocera</taxon>
        <taxon>Psychodoidea</taxon>
        <taxon>Psychodidae</taxon>
        <taxon>Lutzomyia</taxon>
        <taxon>Lutzomyia</taxon>
    </lineage>
</organism>
<feature type="transmembrane region" description="Helical" evidence="1">
    <location>
        <begin position="7"/>
        <end position="29"/>
    </location>
</feature>
<evidence type="ECO:0000313" key="2">
    <source>
        <dbReference type="EnsemblMetazoa" id="LLOJ001169-PA"/>
    </source>
</evidence>
<proteinExistence type="predicted"/>
<accession>A0A1B0CAV7</accession>
<keyword evidence="1" id="KW-0812">Transmembrane</keyword>
<evidence type="ECO:0000256" key="1">
    <source>
        <dbReference type="SAM" id="Phobius"/>
    </source>
</evidence>
<dbReference type="EMBL" id="AJWK01004315">
    <property type="status" value="NOT_ANNOTATED_CDS"/>
    <property type="molecule type" value="Genomic_DNA"/>
</dbReference>
<reference evidence="2" key="1">
    <citation type="submission" date="2020-05" db="UniProtKB">
        <authorList>
            <consortium name="EnsemblMetazoa"/>
        </authorList>
    </citation>
    <scope>IDENTIFICATION</scope>
    <source>
        <strain evidence="2">Jacobina</strain>
    </source>
</reference>
<protein>
    <submittedName>
        <fullName evidence="2">Uncharacterized protein</fullName>
    </submittedName>
</protein>
<keyword evidence="1" id="KW-0472">Membrane</keyword>
<evidence type="ECO:0000313" key="3">
    <source>
        <dbReference type="Proteomes" id="UP000092461"/>
    </source>
</evidence>